<accession>A0A4C1TX55</accession>
<proteinExistence type="predicted"/>
<dbReference type="AlphaFoldDB" id="A0A4C1TX55"/>
<keyword evidence="2" id="KW-1185">Reference proteome</keyword>
<sequence>MALPRATYNSLLSFVGPGLPPAPLPPHFPGQKFRVHSQRAEACGRGEGFATTTSVLRAAPPTRAHWPARARAPPNAAYNYIYNSQPK</sequence>
<dbReference type="EMBL" id="BGZK01000094">
    <property type="protein sequence ID" value="GBP18226.1"/>
    <property type="molecule type" value="Genomic_DNA"/>
</dbReference>
<evidence type="ECO:0000313" key="1">
    <source>
        <dbReference type="EMBL" id="GBP18226.1"/>
    </source>
</evidence>
<protein>
    <submittedName>
        <fullName evidence="1">Uncharacterized protein</fullName>
    </submittedName>
</protein>
<evidence type="ECO:0000313" key="2">
    <source>
        <dbReference type="Proteomes" id="UP000299102"/>
    </source>
</evidence>
<dbReference type="Proteomes" id="UP000299102">
    <property type="component" value="Unassembled WGS sequence"/>
</dbReference>
<organism evidence="1 2">
    <name type="scientific">Eumeta variegata</name>
    <name type="common">Bagworm moth</name>
    <name type="synonym">Eumeta japonica</name>
    <dbReference type="NCBI Taxonomy" id="151549"/>
    <lineage>
        <taxon>Eukaryota</taxon>
        <taxon>Metazoa</taxon>
        <taxon>Ecdysozoa</taxon>
        <taxon>Arthropoda</taxon>
        <taxon>Hexapoda</taxon>
        <taxon>Insecta</taxon>
        <taxon>Pterygota</taxon>
        <taxon>Neoptera</taxon>
        <taxon>Endopterygota</taxon>
        <taxon>Lepidoptera</taxon>
        <taxon>Glossata</taxon>
        <taxon>Ditrysia</taxon>
        <taxon>Tineoidea</taxon>
        <taxon>Psychidae</taxon>
        <taxon>Oiketicinae</taxon>
        <taxon>Eumeta</taxon>
    </lineage>
</organism>
<reference evidence="1 2" key="1">
    <citation type="journal article" date="2019" name="Commun. Biol.">
        <title>The bagworm genome reveals a unique fibroin gene that provides high tensile strength.</title>
        <authorList>
            <person name="Kono N."/>
            <person name="Nakamura H."/>
            <person name="Ohtoshi R."/>
            <person name="Tomita M."/>
            <person name="Numata K."/>
            <person name="Arakawa K."/>
        </authorList>
    </citation>
    <scope>NUCLEOTIDE SEQUENCE [LARGE SCALE GENOMIC DNA]</scope>
</reference>
<name>A0A4C1TX55_EUMVA</name>
<comment type="caution">
    <text evidence="1">The sequence shown here is derived from an EMBL/GenBank/DDBJ whole genome shotgun (WGS) entry which is preliminary data.</text>
</comment>
<gene>
    <name evidence="1" type="ORF">EVAR_9068_1</name>
</gene>